<comment type="function">
    <text evidence="1">Aux/IAA proteins are short-lived transcriptional factors that function as repressors of early auxin response genes at low auxin concentrations.</text>
</comment>
<dbReference type="GO" id="GO:0009734">
    <property type="term" value="P:auxin-activated signaling pathway"/>
    <property type="evidence" value="ECO:0007669"/>
    <property type="project" value="UniProtKB-UniRule"/>
</dbReference>
<dbReference type="Gramene" id="Zm00001eb284950_T001">
    <property type="protein sequence ID" value="Zm00001eb284950_P001"/>
    <property type="gene ID" value="Zm00001eb284950"/>
</dbReference>
<evidence type="ECO:0000313" key="3">
    <source>
        <dbReference type="EnsemblPlants" id="Zm00001eb284950_P001"/>
    </source>
</evidence>
<proteinExistence type="inferred from homology"/>
<protein>
    <recommendedName>
        <fullName evidence="1">Auxin-responsive protein</fullName>
    </recommendedName>
</protein>
<dbReference type="InParanoid" id="A0A804PYY1"/>
<keyword evidence="1" id="KW-0678">Repressor</keyword>
<dbReference type="InterPro" id="IPR033389">
    <property type="entry name" value="AUX/IAA_dom"/>
</dbReference>
<dbReference type="Pfam" id="PF02309">
    <property type="entry name" value="AUX_IAA"/>
    <property type="match status" value="1"/>
</dbReference>
<keyword evidence="1" id="KW-0804">Transcription</keyword>
<dbReference type="EnsemblPlants" id="Zm00001eb284950_T001">
    <property type="protein sequence ID" value="Zm00001eb284950_P001"/>
    <property type="gene ID" value="Zm00001eb284950"/>
</dbReference>
<dbReference type="GO" id="GO:0005634">
    <property type="term" value="C:nucleus"/>
    <property type="evidence" value="ECO:0007669"/>
    <property type="project" value="UniProtKB-SubCell"/>
</dbReference>
<name>A0A804PYY1_MAIZE</name>
<organism evidence="3 4">
    <name type="scientific">Zea mays</name>
    <name type="common">Maize</name>
    <dbReference type="NCBI Taxonomy" id="4577"/>
    <lineage>
        <taxon>Eukaryota</taxon>
        <taxon>Viridiplantae</taxon>
        <taxon>Streptophyta</taxon>
        <taxon>Embryophyta</taxon>
        <taxon>Tracheophyta</taxon>
        <taxon>Spermatophyta</taxon>
        <taxon>Magnoliopsida</taxon>
        <taxon>Liliopsida</taxon>
        <taxon>Poales</taxon>
        <taxon>Poaceae</taxon>
        <taxon>PACMAD clade</taxon>
        <taxon>Panicoideae</taxon>
        <taxon>Andropogonodae</taxon>
        <taxon>Andropogoneae</taxon>
        <taxon>Tripsacinae</taxon>
        <taxon>Zea</taxon>
    </lineage>
</organism>
<dbReference type="InterPro" id="IPR036291">
    <property type="entry name" value="NAD(P)-bd_dom_sf"/>
</dbReference>
<dbReference type="Gene3D" id="3.40.50.720">
    <property type="entry name" value="NAD(P)-binding Rossmann-like Domain"/>
    <property type="match status" value="1"/>
</dbReference>
<feature type="domain" description="AUX/IAA" evidence="2">
    <location>
        <begin position="2"/>
        <end position="73"/>
    </location>
</feature>
<dbReference type="AlphaFoldDB" id="A0A804PYY1"/>
<evidence type="ECO:0000259" key="2">
    <source>
        <dbReference type="Pfam" id="PF02309"/>
    </source>
</evidence>
<dbReference type="Proteomes" id="UP000007305">
    <property type="component" value="Chromosome 6"/>
</dbReference>
<evidence type="ECO:0000256" key="1">
    <source>
        <dbReference type="RuleBase" id="RU004549"/>
    </source>
</evidence>
<keyword evidence="4" id="KW-1185">Reference proteome</keyword>
<sequence>MRNYRKNTLAVATASRSKAPTEEAASGAGPMYVKVSMDGAPYLRKVDIKMYSSYEDFSLALEKMFSCFIARSSLAQGHPTLVLLWPEIGQDIGKLQMLPSFEAQGARLVEASLEDHAGLLAAVAQADLVVSAMSGAHICNHNLSLQHKLVKAIKEAGNIKDLICEVSSRDTGKTMYCCHRMFLLGRSGGWRTPGEKLFKELLFSQFVSFGETLHS</sequence>
<comment type="similarity">
    <text evidence="1">Belongs to the Aux/IAA family.</text>
</comment>
<keyword evidence="1" id="KW-0539">Nucleus</keyword>
<dbReference type="InterPro" id="IPR050608">
    <property type="entry name" value="NmrA-type/Isoflavone_red_sf"/>
</dbReference>
<dbReference type="GO" id="GO:0010283">
    <property type="term" value="F:pinoresinol reductase activity"/>
    <property type="evidence" value="ECO:0007669"/>
    <property type="project" value="UniProtKB-ARBA"/>
</dbReference>
<dbReference type="PANTHER" id="PTHR43349">
    <property type="entry name" value="PINORESINOL REDUCTASE-RELATED"/>
    <property type="match status" value="1"/>
</dbReference>
<keyword evidence="1" id="KW-0805">Transcription regulation</keyword>
<reference evidence="3" key="2">
    <citation type="submission" date="2019-07" db="EMBL/GenBank/DDBJ databases">
        <authorList>
            <person name="Seetharam A."/>
            <person name="Woodhouse M."/>
            <person name="Cannon E."/>
        </authorList>
    </citation>
    <scope>NUCLEOTIDE SEQUENCE [LARGE SCALE GENOMIC DNA]</scope>
    <source>
        <strain evidence="3">cv. B73</strain>
    </source>
</reference>
<reference evidence="3" key="3">
    <citation type="submission" date="2021-05" db="UniProtKB">
        <authorList>
            <consortium name="EnsemblPlants"/>
        </authorList>
    </citation>
    <scope>IDENTIFICATION</scope>
    <source>
        <strain evidence="3">cv. B73</strain>
    </source>
</reference>
<reference evidence="4" key="1">
    <citation type="journal article" date="2009" name="Science">
        <title>The B73 maize genome: complexity, diversity, and dynamics.</title>
        <authorList>
            <person name="Schnable P.S."/>
            <person name="Ware D."/>
            <person name="Fulton R.S."/>
            <person name="Stein J.C."/>
            <person name="Wei F."/>
            <person name="Pasternak S."/>
            <person name="Liang C."/>
            <person name="Zhang J."/>
            <person name="Fulton L."/>
            <person name="Graves T.A."/>
            <person name="Minx P."/>
            <person name="Reily A.D."/>
            <person name="Courtney L."/>
            <person name="Kruchowski S.S."/>
            <person name="Tomlinson C."/>
            <person name="Strong C."/>
            <person name="Delehaunty K."/>
            <person name="Fronick C."/>
            <person name="Courtney B."/>
            <person name="Rock S.M."/>
            <person name="Belter E."/>
            <person name="Du F."/>
            <person name="Kim K."/>
            <person name="Abbott R.M."/>
            <person name="Cotton M."/>
            <person name="Levy A."/>
            <person name="Marchetto P."/>
            <person name="Ochoa K."/>
            <person name="Jackson S.M."/>
            <person name="Gillam B."/>
            <person name="Chen W."/>
            <person name="Yan L."/>
            <person name="Higginbotham J."/>
            <person name="Cardenas M."/>
            <person name="Waligorski J."/>
            <person name="Applebaum E."/>
            <person name="Phelps L."/>
            <person name="Falcone J."/>
            <person name="Kanchi K."/>
            <person name="Thane T."/>
            <person name="Scimone A."/>
            <person name="Thane N."/>
            <person name="Henke J."/>
            <person name="Wang T."/>
            <person name="Ruppert J."/>
            <person name="Shah N."/>
            <person name="Rotter K."/>
            <person name="Hodges J."/>
            <person name="Ingenthron E."/>
            <person name="Cordes M."/>
            <person name="Kohlberg S."/>
            <person name="Sgro J."/>
            <person name="Delgado B."/>
            <person name="Mead K."/>
            <person name="Chinwalla A."/>
            <person name="Leonard S."/>
            <person name="Crouse K."/>
            <person name="Collura K."/>
            <person name="Kudrna D."/>
            <person name="Currie J."/>
            <person name="He R."/>
            <person name="Angelova A."/>
            <person name="Rajasekar S."/>
            <person name="Mueller T."/>
            <person name="Lomeli R."/>
            <person name="Scara G."/>
            <person name="Ko A."/>
            <person name="Delaney K."/>
            <person name="Wissotski M."/>
            <person name="Lopez G."/>
            <person name="Campos D."/>
            <person name="Braidotti M."/>
            <person name="Ashley E."/>
            <person name="Golser W."/>
            <person name="Kim H."/>
            <person name="Lee S."/>
            <person name="Lin J."/>
            <person name="Dujmic Z."/>
            <person name="Kim W."/>
            <person name="Talag J."/>
            <person name="Zuccolo A."/>
            <person name="Fan C."/>
            <person name="Sebastian A."/>
            <person name="Kramer M."/>
            <person name="Spiegel L."/>
            <person name="Nascimento L."/>
            <person name="Zutavern T."/>
            <person name="Miller B."/>
            <person name="Ambroise C."/>
            <person name="Muller S."/>
            <person name="Spooner W."/>
            <person name="Narechania A."/>
            <person name="Ren L."/>
            <person name="Wei S."/>
            <person name="Kumari S."/>
            <person name="Faga B."/>
            <person name="Levy M.J."/>
            <person name="McMahan L."/>
            <person name="Van Buren P."/>
            <person name="Vaughn M.W."/>
            <person name="Ying K."/>
            <person name="Yeh C.-T."/>
            <person name="Emrich S.J."/>
            <person name="Jia Y."/>
            <person name="Kalyanaraman A."/>
            <person name="Hsia A.-P."/>
            <person name="Barbazuk W.B."/>
            <person name="Baucom R.S."/>
            <person name="Brutnell T.P."/>
            <person name="Carpita N.C."/>
            <person name="Chaparro C."/>
            <person name="Chia J.-M."/>
            <person name="Deragon J.-M."/>
            <person name="Estill J.C."/>
            <person name="Fu Y."/>
            <person name="Jeddeloh J.A."/>
            <person name="Han Y."/>
            <person name="Lee H."/>
            <person name="Li P."/>
            <person name="Lisch D.R."/>
            <person name="Liu S."/>
            <person name="Liu Z."/>
            <person name="Nagel D.H."/>
            <person name="McCann M.C."/>
            <person name="SanMiguel P."/>
            <person name="Myers A.M."/>
            <person name="Nettleton D."/>
            <person name="Nguyen J."/>
            <person name="Penning B.W."/>
            <person name="Ponnala L."/>
            <person name="Schneider K.L."/>
            <person name="Schwartz D.C."/>
            <person name="Sharma A."/>
            <person name="Soderlund C."/>
            <person name="Springer N.M."/>
            <person name="Sun Q."/>
            <person name="Wang H."/>
            <person name="Waterman M."/>
            <person name="Westerman R."/>
            <person name="Wolfgruber T.K."/>
            <person name="Yang L."/>
            <person name="Yu Y."/>
            <person name="Zhang L."/>
            <person name="Zhou S."/>
            <person name="Zhu Q."/>
            <person name="Bennetzen J.L."/>
            <person name="Dawe R.K."/>
            <person name="Jiang J."/>
            <person name="Jiang N."/>
            <person name="Presting G.G."/>
            <person name="Wessler S.R."/>
            <person name="Aluru S."/>
            <person name="Martienssen R.A."/>
            <person name="Clifton S.W."/>
            <person name="McCombie W.R."/>
            <person name="Wing R.A."/>
            <person name="Wilson R.K."/>
        </authorList>
    </citation>
    <scope>NUCLEOTIDE SEQUENCE [LARGE SCALE GENOMIC DNA]</scope>
    <source>
        <strain evidence="4">cv. B73</strain>
    </source>
</reference>
<dbReference type="SUPFAM" id="SSF51735">
    <property type="entry name" value="NAD(P)-binding Rossmann-fold domains"/>
    <property type="match status" value="1"/>
</dbReference>
<comment type="subcellular location">
    <subcellularLocation>
        <location evidence="1">Nucleus</location>
    </subcellularLocation>
</comment>
<dbReference type="GO" id="GO:0044550">
    <property type="term" value="P:secondary metabolite biosynthetic process"/>
    <property type="evidence" value="ECO:0007669"/>
    <property type="project" value="UniProtKB-ARBA"/>
</dbReference>
<comment type="subunit">
    <text evidence="1">Homodimers and heterodimers.</text>
</comment>
<evidence type="ECO:0000313" key="4">
    <source>
        <dbReference type="Proteomes" id="UP000007305"/>
    </source>
</evidence>
<accession>A0A804PYY1</accession>
<dbReference type="SUPFAM" id="SSF54277">
    <property type="entry name" value="CAD &amp; PB1 domains"/>
    <property type="match status" value="1"/>
</dbReference>
<dbReference type="PANTHER" id="PTHR43349:SF4">
    <property type="entry name" value="PINORESINOL REDUCTASE 1-RELATED"/>
    <property type="match status" value="1"/>
</dbReference>
<keyword evidence="1" id="KW-0927">Auxin signaling pathway</keyword>